<proteinExistence type="inferred from homology"/>
<dbReference type="PANTHER" id="PTHR23419">
    <property type="entry name" value="DIVALENT CATION TOLERANCE CUTA-RELATED"/>
    <property type="match status" value="1"/>
</dbReference>
<dbReference type="AlphaFoldDB" id="A0A8T3YI75"/>
<dbReference type="Pfam" id="PF03091">
    <property type="entry name" value="CutA1"/>
    <property type="match status" value="1"/>
</dbReference>
<dbReference type="Proteomes" id="UP000732298">
    <property type="component" value="Unassembled WGS sequence"/>
</dbReference>
<protein>
    <submittedName>
        <fullName evidence="2">Divalent-cation tolerance protein CutA</fullName>
    </submittedName>
</protein>
<comment type="similarity">
    <text evidence="1">Belongs to the CutA family.</text>
</comment>
<organism evidence="2 3">
    <name type="scientific">Candidatus Iainarchaeum sp</name>
    <dbReference type="NCBI Taxonomy" id="3101447"/>
    <lineage>
        <taxon>Archaea</taxon>
        <taxon>Candidatus Iainarchaeota</taxon>
        <taxon>Candidatus Iainarchaeia</taxon>
        <taxon>Candidatus Iainarchaeales</taxon>
        <taxon>Candidatus Iainarchaeaceae</taxon>
        <taxon>Candidatus Iainarchaeum</taxon>
    </lineage>
</organism>
<dbReference type="SUPFAM" id="SSF54913">
    <property type="entry name" value="GlnB-like"/>
    <property type="match status" value="1"/>
</dbReference>
<comment type="caution">
    <text evidence="2">The sequence shown here is derived from an EMBL/GenBank/DDBJ whole genome shotgun (WGS) entry which is preliminary data.</text>
</comment>
<evidence type="ECO:0000313" key="3">
    <source>
        <dbReference type="Proteomes" id="UP000732298"/>
    </source>
</evidence>
<dbReference type="InterPro" id="IPR015867">
    <property type="entry name" value="N-reg_PII/ATP_PRibTrfase_C"/>
</dbReference>
<gene>
    <name evidence="2" type="ORF">HY544_00455</name>
</gene>
<reference evidence="2" key="1">
    <citation type="submission" date="2020-07" db="EMBL/GenBank/DDBJ databases">
        <title>Huge and variable diversity of episymbiotic CPR bacteria and DPANN archaea in groundwater ecosystems.</title>
        <authorList>
            <person name="He C.Y."/>
            <person name="Keren R."/>
            <person name="Whittaker M."/>
            <person name="Farag I.F."/>
            <person name="Doudna J."/>
            <person name="Cate J.H.D."/>
            <person name="Banfield J.F."/>
        </authorList>
    </citation>
    <scope>NUCLEOTIDE SEQUENCE</scope>
    <source>
        <strain evidence="2">NC_groundwater_1296_Ag_S-0.2um_52_80</strain>
    </source>
</reference>
<evidence type="ECO:0000256" key="1">
    <source>
        <dbReference type="ARBA" id="ARBA00010169"/>
    </source>
</evidence>
<dbReference type="EMBL" id="JACQPB010000005">
    <property type="protein sequence ID" value="MBI4209963.1"/>
    <property type="molecule type" value="Genomic_DNA"/>
</dbReference>
<accession>A0A8T3YI75</accession>
<name>A0A8T3YI75_9ARCH</name>
<sequence>MRGVVAVMVLLYAVFPSAASAGKAALSLLEGRLAACANIMPCSSLYRWKGRIELQKEFVAIFKTSKAKVREARVRILKRHPYDVPCVIELAGKANRAFEKWAKGELR</sequence>
<dbReference type="PANTHER" id="PTHR23419:SF8">
    <property type="entry name" value="FI09726P"/>
    <property type="match status" value="1"/>
</dbReference>
<dbReference type="GO" id="GO:0005507">
    <property type="term" value="F:copper ion binding"/>
    <property type="evidence" value="ECO:0007669"/>
    <property type="project" value="TreeGrafter"/>
</dbReference>
<dbReference type="Gene3D" id="3.30.70.120">
    <property type="match status" value="1"/>
</dbReference>
<dbReference type="InterPro" id="IPR011322">
    <property type="entry name" value="N-reg_PII-like_a/b"/>
</dbReference>
<dbReference type="InterPro" id="IPR004323">
    <property type="entry name" value="Ion_tolerance_CutA"/>
</dbReference>
<dbReference type="GO" id="GO:0010038">
    <property type="term" value="P:response to metal ion"/>
    <property type="evidence" value="ECO:0007669"/>
    <property type="project" value="InterPro"/>
</dbReference>
<evidence type="ECO:0000313" key="2">
    <source>
        <dbReference type="EMBL" id="MBI4209963.1"/>
    </source>
</evidence>